<feature type="domain" description="Glycosyltransferase 2-like" evidence="5">
    <location>
        <begin position="12"/>
        <end position="172"/>
    </location>
</feature>
<keyword evidence="4" id="KW-0812">Transmembrane</keyword>
<evidence type="ECO:0000256" key="3">
    <source>
        <dbReference type="ARBA" id="ARBA00022679"/>
    </source>
</evidence>
<organism evidence="6 7">
    <name type="scientific">Desulfocicer vacuolatum DSM 3385</name>
    <dbReference type="NCBI Taxonomy" id="1121400"/>
    <lineage>
        <taxon>Bacteria</taxon>
        <taxon>Pseudomonadati</taxon>
        <taxon>Thermodesulfobacteriota</taxon>
        <taxon>Desulfobacteria</taxon>
        <taxon>Desulfobacterales</taxon>
        <taxon>Desulfobacteraceae</taxon>
        <taxon>Desulfocicer</taxon>
    </lineage>
</organism>
<dbReference type="Proteomes" id="UP000192418">
    <property type="component" value="Unassembled WGS sequence"/>
</dbReference>
<dbReference type="RefSeq" id="WP_232367105.1">
    <property type="nucleotide sequence ID" value="NZ_FWXY01000008.1"/>
</dbReference>
<keyword evidence="4" id="KW-1133">Transmembrane helix</keyword>
<dbReference type="Pfam" id="PF00535">
    <property type="entry name" value="Glycos_transf_2"/>
    <property type="match status" value="1"/>
</dbReference>
<sequence>MESNTCFSPVCSICIANYNGIGYLDACLKSILSQNCLFPFEIIIHDDASTDNSVTFIQENYPDIQLIQSKDNVGFCISNNRMVERAKGEFVLLLNNDTELFPDALKMLHKEAQKEPAILGPAQYNAATGQRIDIGNLFDPFLNTVPNNDTARRHVGMVSGGCLWIPRKMWHELGGFPEWFHTLGEDVYLCFMANLRGYPVKALKETGFYHWVGSNIGGGKVVDKRLETSIWRRAYSERNRSYVMVMGYPFPLFQIIFPLHVICLFSEGLMVSAIKNDKSIFTKIYFFTIHNLFKNKKKLLKRRVKINKDETVSVSRIFRNFKVLPYKLYALLNFGFPNLIGTHVQHHND</sequence>
<evidence type="ECO:0000259" key="5">
    <source>
        <dbReference type="Pfam" id="PF00535"/>
    </source>
</evidence>
<evidence type="ECO:0000256" key="4">
    <source>
        <dbReference type="SAM" id="Phobius"/>
    </source>
</evidence>
<feature type="transmembrane region" description="Helical" evidence="4">
    <location>
        <begin position="242"/>
        <end position="265"/>
    </location>
</feature>
<gene>
    <name evidence="6" type="ORF">SAMN02746065_108136</name>
</gene>
<evidence type="ECO:0000256" key="2">
    <source>
        <dbReference type="ARBA" id="ARBA00022676"/>
    </source>
</evidence>
<dbReference type="SUPFAM" id="SSF53448">
    <property type="entry name" value="Nucleotide-diphospho-sugar transferases"/>
    <property type="match status" value="1"/>
</dbReference>
<dbReference type="InterPro" id="IPR029044">
    <property type="entry name" value="Nucleotide-diphossugar_trans"/>
</dbReference>
<protein>
    <submittedName>
        <fullName evidence="6">Glycosyltransferase, GT2 family</fullName>
    </submittedName>
</protein>
<evidence type="ECO:0000256" key="1">
    <source>
        <dbReference type="ARBA" id="ARBA00006739"/>
    </source>
</evidence>
<accession>A0A1W2BJD0</accession>
<dbReference type="PANTHER" id="PTHR43179">
    <property type="entry name" value="RHAMNOSYLTRANSFERASE WBBL"/>
    <property type="match status" value="1"/>
</dbReference>
<proteinExistence type="inferred from homology"/>
<keyword evidence="2" id="KW-0328">Glycosyltransferase</keyword>
<dbReference type="PANTHER" id="PTHR43179:SF12">
    <property type="entry name" value="GALACTOFURANOSYLTRANSFERASE GLFT2"/>
    <property type="match status" value="1"/>
</dbReference>
<reference evidence="6 7" key="1">
    <citation type="submission" date="2017-04" db="EMBL/GenBank/DDBJ databases">
        <authorList>
            <person name="Afonso C.L."/>
            <person name="Miller P.J."/>
            <person name="Scott M.A."/>
            <person name="Spackman E."/>
            <person name="Goraichik I."/>
            <person name="Dimitrov K.M."/>
            <person name="Suarez D.L."/>
            <person name="Swayne D.E."/>
        </authorList>
    </citation>
    <scope>NUCLEOTIDE SEQUENCE [LARGE SCALE GENOMIC DNA]</scope>
    <source>
        <strain evidence="6 7">DSM 3385</strain>
    </source>
</reference>
<keyword evidence="7" id="KW-1185">Reference proteome</keyword>
<dbReference type="CDD" id="cd04186">
    <property type="entry name" value="GT_2_like_c"/>
    <property type="match status" value="1"/>
</dbReference>
<dbReference type="InterPro" id="IPR001173">
    <property type="entry name" value="Glyco_trans_2-like"/>
</dbReference>
<keyword evidence="3 6" id="KW-0808">Transferase</keyword>
<keyword evidence="4" id="KW-0472">Membrane</keyword>
<evidence type="ECO:0000313" key="6">
    <source>
        <dbReference type="EMBL" id="SMC72983.1"/>
    </source>
</evidence>
<dbReference type="Gene3D" id="3.90.550.10">
    <property type="entry name" value="Spore Coat Polysaccharide Biosynthesis Protein SpsA, Chain A"/>
    <property type="match status" value="1"/>
</dbReference>
<dbReference type="AlphaFoldDB" id="A0A1W2BJD0"/>
<evidence type="ECO:0000313" key="7">
    <source>
        <dbReference type="Proteomes" id="UP000192418"/>
    </source>
</evidence>
<dbReference type="EMBL" id="FWXY01000008">
    <property type="protein sequence ID" value="SMC72983.1"/>
    <property type="molecule type" value="Genomic_DNA"/>
</dbReference>
<dbReference type="STRING" id="1121400.SAMN02746065_108136"/>
<dbReference type="GO" id="GO:0016757">
    <property type="term" value="F:glycosyltransferase activity"/>
    <property type="evidence" value="ECO:0007669"/>
    <property type="project" value="UniProtKB-KW"/>
</dbReference>
<name>A0A1W2BJD0_9BACT</name>
<comment type="similarity">
    <text evidence="1">Belongs to the glycosyltransferase 2 family.</text>
</comment>